<dbReference type="PANTHER" id="PTHR33908:SF11">
    <property type="entry name" value="MEMBRANE PROTEIN"/>
    <property type="match status" value="1"/>
</dbReference>
<dbReference type="GO" id="GO:0005886">
    <property type="term" value="C:plasma membrane"/>
    <property type="evidence" value="ECO:0007669"/>
    <property type="project" value="UniProtKB-SubCell"/>
</dbReference>
<organism evidence="10 11">
    <name type="scientific">Terriglobus saanensis (strain ATCC BAA-1853 / DSM 23119 / SP1PR4)</name>
    <dbReference type="NCBI Taxonomy" id="401053"/>
    <lineage>
        <taxon>Bacteria</taxon>
        <taxon>Pseudomonadati</taxon>
        <taxon>Acidobacteriota</taxon>
        <taxon>Terriglobia</taxon>
        <taxon>Terriglobales</taxon>
        <taxon>Acidobacteriaceae</taxon>
        <taxon>Terriglobus</taxon>
    </lineage>
</organism>
<evidence type="ECO:0000313" key="11">
    <source>
        <dbReference type="Proteomes" id="UP000006844"/>
    </source>
</evidence>
<evidence type="ECO:0000313" key="10">
    <source>
        <dbReference type="EMBL" id="ADV81546.1"/>
    </source>
</evidence>
<feature type="transmembrane region" description="Helical" evidence="9">
    <location>
        <begin position="43"/>
        <end position="67"/>
    </location>
</feature>
<evidence type="ECO:0000256" key="6">
    <source>
        <dbReference type="ARBA" id="ARBA00022989"/>
    </source>
</evidence>
<feature type="transmembrane region" description="Helical" evidence="9">
    <location>
        <begin position="250"/>
        <end position="268"/>
    </location>
</feature>
<keyword evidence="4" id="KW-0808">Transferase</keyword>
<feature type="transmembrane region" description="Helical" evidence="9">
    <location>
        <begin position="418"/>
        <end position="437"/>
    </location>
</feature>
<dbReference type="Proteomes" id="UP000006844">
    <property type="component" value="Chromosome"/>
</dbReference>
<keyword evidence="5 9" id="KW-0812">Transmembrane</keyword>
<feature type="transmembrane region" description="Helical" evidence="9">
    <location>
        <begin position="145"/>
        <end position="165"/>
    </location>
</feature>
<comment type="subcellular location">
    <subcellularLocation>
        <location evidence="1">Cell membrane</location>
        <topology evidence="1">Multi-pass membrane protein</topology>
    </subcellularLocation>
</comment>
<keyword evidence="2" id="KW-1003">Cell membrane</keyword>
<feature type="transmembrane region" description="Helical" evidence="9">
    <location>
        <begin position="119"/>
        <end position="138"/>
    </location>
</feature>
<feature type="transmembrane region" description="Helical" evidence="9">
    <location>
        <begin position="322"/>
        <end position="343"/>
    </location>
</feature>
<evidence type="ECO:0000256" key="4">
    <source>
        <dbReference type="ARBA" id="ARBA00022679"/>
    </source>
</evidence>
<proteinExistence type="predicted"/>
<feature type="transmembrane region" description="Helical" evidence="9">
    <location>
        <begin position="386"/>
        <end position="406"/>
    </location>
</feature>
<keyword evidence="6 9" id="KW-1133">Transmembrane helix</keyword>
<name>E8V5L2_TERSS</name>
<evidence type="ECO:0000256" key="2">
    <source>
        <dbReference type="ARBA" id="ARBA00022475"/>
    </source>
</evidence>
<dbReference type="eggNOG" id="COG1807">
    <property type="taxonomic scope" value="Bacteria"/>
</dbReference>
<evidence type="ECO:0000256" key="9">
    <source>
        <dbReference type="SAM" id="Phobius"/>
    </source>
</evidence>
<evidence type="ECO:0000256" key="7">
    <source>
        <dbReference type="ARBA" id="ARBA00023136"/>
    </source>
</evidence>
<evidence type="ECO:0000256" key="3">
    <source>
        <dbReference type="ARBA" id="ARBA00022676"/>
    </source>
</evidence>
<dbReference type="TCDB" id="9.B.142.10.4">
    <property type="family name" value="the integral membrane glycosyltransferase family 39 (gt39) family"/>
</dbReference>
<dbReference type="HOGENOM" id="CLU_490742_0_0_0"/>
<evidence type="ECO:0000256" key="1">
    <source>
        <dbReference type="ARBA" id="ARBA00004651"/>
    </source>
</evidence>
<keyword evidence="7 9" id="KW-0472">Membrane</keyword>
<dbReference type="InterPro" id="IPR050297">
    <property type="entry name" value="LipidA_mod_glycosyltrf_83"/>
</dbReference>
<keyword evidence="11" id="KW-1185">Reference proteome</keyword>
<evidence type="ECO:0008006" key="12">
    <source>
        <dbReference type="Google" id="ProtNLM"/>
    </source>
</evidence>
<reference evidence="10 11" key="1">
    <citation type="journal article" date="2012" name="Stand. Genomic Sci.">
        <title>Complete genome sequence of Terriglobus saanensis type strain SP1PR4(T), an Acidobacteria from tundra soil.</title>
        <authorList>
            <person name="Rawat S.R."/>
            <person name="Mannisto M.K."/>
            <person name="Starovoytov V."/>
            <person name="Goodwin L."/>
            <person name="Nolan M."/>
            <person name="Hauser L."/>
            <person name="Land M."/>
            <person name="Davenport K.W."/>
            <person name="Woyke T."/>
            <person name="Haggblom M.M."/>
        </authorList>
    </citation>
    <scope>NUCLEOTIDE SEQUENCE</scope>
    <source>
        <strain evidence="11">ATCC BAA-1853 / DSM 23119 / SP1PR4</strain>
    </source>
</reference>
<feature type="region of interest" description="Disordered" evidence="8">
    <location>
        <begin position="1"/>
        <end position="21"/>
    </location>
</feature>
<accession>E8V5L2</accession>
<gene>
    <name evidence="10" type="ordered locus">AciPR4_0713</name>
</gene>
<feature type="transmembrane region" description="Helical" evidence="9">
    <location>
        <begin position="350"/>
        <end position="374"/>
    </location>
</feature>
<dbReference type="GO" id="GO:0009103">
    <property type="term" value="P:lipopolysaccharide biosynthetic process"/>
    <property type="evidence" value="ECO:0007669"/>
    <property type="project" value="UniProtKB-ARBA"/>
</dbReference>
<sequence>MLKPGALGRTPGRAPGSTKGRVVLPPRDPDAVVAATRQELAPVALAALILAVLALLVSASRGLMLLYGDAVAHLGIARRILDSRWPGLGQLGGVWLPLPHLLMLPFVQKMEWWQSGLAGAWPSLLCYIVSVIGCYKLARHMMPMTWAFAATAFFALNPNLLYLSTTAMTEPLFLALLLWSVVVTVEGVQALGHSKGAAVARSRMWIAGALTFAMVFTRYDGWIVGAVVWLVFAVAWWKSVEKVRAASRNAFLGLTLISLAGPLLWFWYNSHFAGDWLDFLRGPYSAAAIDKKTSPPGSKHYRGWHNPGWSLLFYTRTAQVDAAFWETGFAVMVAALVGAWMVWKRHLHRAALLLWVPLPFYVYSVAWGSVPIFIPQLYPHSFYNSRYGMEMLPALAIFGAFTVMVLERRVRAWKPKVAGWMLPVTLLFVAVNLVMMIRSTPLVLKEAQKNSATRIPFETSVAQQLRQAPAGTPILIDTSDHIGALQQAGIPLKQTLSPGDSDSFNRALKAPAESAALVVSFGDDAVAKSVAAHPQGLAEILVMCTSGQGCARFYRSDLYKGTR</sequence>
<dbReference type="KEGG" id="tsa:AciPR4_0713"/>
<dbReference type="PANTHER" id="PTHR33908">
    <property type="entry name" value="MANNOSYLTRANSFERASE YKCB-RELATED"/>
    <property type="match status" value="1"/>
</dbReference>
<feature type="transmembrane region" description="Helical" evidence="9">
    <location>
        <begin position="222"/>
        <end position="238"/>
    </location>
</feature>
<evidence type="ECO:0000256" key="5">
    <source>
        <dbReference type="ARBA" id="ARBA00022692"/>
    </source>
</evidence>
<keyword evidence="3" id="KW-0328">Glycosyltransferase</keyword>
<evidence type="ECO:0000256" key="8">
    <source>
        <dbReference type="SAM" id="MobiDB-lite"/>
    </source>
</evidence>
<protein>
    <recommendedName>
        <fullName evidence="12">Glycosyltransferase RgtA/B/C/D-like domain-containing protein</fullName>
    </recommendedName>
</protein>
<dbReference type="GO" id="GO:0016763">
    <property type="term" value="F:pentosyltransferase activity"/>
    <property type="evidence" value="ECO:0007669"/>
    <property type="project" value="TreeGrafter"/>
</dbReference>
<dbReference type="EMBL" id="CP002467">
    <property type="protein sequence ID" value="ADV81546.1"/>
    <property type="molecule type" value="Genomic_DNA"/>
</dbReference>
<dbReference type="AlphaFoldDB" id="E8V5L2"/>
<dbReference type="STRING" id="401053.AciPR4_0713"/>